<protein>
    <submittedName>
        <fullName evidence="1">Uncharacterized protein</fullName>
    </submittedName>
</protein>
<name>A0AAU1U2E0_9ACTN</name>
<evidence type="ECO:0000313" key="1">
    <source>
        <dbReference type="EMBL" id="WTS12010.1"/>
    </source>
</evidence>
<gene>
    <name evidence="1" type="ORF">OHU69_13785</name>
</gene>
<organism evidence="1">
    <name type="scientific">Streptomyces sp. NBC_00119</name>
    <dbReference type="NCBI Taxonomy" id="2975659"/>
    <lineage>
        <taxon>Bacteria</taxon>
        <taxon>Bacillati</taxon>
        <taxon>Actinomycetota</taxon>
        <taxon>Actinomycetes</taxon>
        <taxon>Kitasatosporales</taxon>
        <taxon>Streptomycetaceae</taxon>
        <taxon>Streptomyces</taxon>
    </lineage>
</organism>
<accession>A0AAU1U2E0</accession>
<dbReference type="EMBL" id="CP108195">
    <property type="protein sequence ID" value="WTS12010.1"/>
    <property type="molecule type" value="Genomic_DNA"/>
</dbReference>
<sequence length="91" mass="9880">MTLPGLNALITRLSEVGIFQQLEGHEAHSDRRDAYLRALVAAHQRINLTQSVAAQRISMALCPRTDGNRDALGSALCALSGSTRRLRVRAA</sequence>
<proteinExistence type="predicted"/>
<dbReference type="AlphaFoldDB" id="A0AAU1U2E0"/>
<reference evidence="1" key="1">
    <citation type="submission" date="2022-10" db="EMBL/GenBank/DDBJ databases">
        <title>The complete genomes of actinobacterial strains from the NBC collection.</title>
        <authorList>
            <person name="Joergensen T.S."/>
            <person name="Alvarez Arevalo M."/>
            <person name="Sterndorff E.B."/>
            <person name="Faurdal D."/>
            <person name="Vuksanovic O."/>
            <person name="Mourched A.-S."/>
            <person name="Charusanti P."/>
            <person name="Shaw S."/>
            <person name="Blin K."/>
            <person name="Weber T."/>
        </authorList>
    </citation>
    <scope>NUCLEOTIDE SEQUENCE</scope>
    <source>
        <strain evidence="1">NBC_00119</strain>
    </source>
</reference>